<reference evidence="1 2" key="1">
    <citation type="submission" date="2022-05" db="EMBL/GenBank/DDBJ databases">
        <authorList>
            <consortium name="Genoscope - CEA"/>
            <person name="William W."/>
        </authorList>
    </citation>
    <scope>NUCLEOTIDE SEQUENCE [LARGE SCALE GENOMIC DNA]</scope>
</reference>
<keyword evidence="2" id="KW-1185">Reference proteome</keyword>
<organism evidence="1 2">
    <name type="scientific">Porites evermanni</name>
    <dbReference type="NCBI Taxonomy" id="104178"/>
    <lineage>
        <taxon>Eukaryota</taxon>
        <taxon>Metazoa</taxon>
        <taxon>Cnidaria</taxon>
        <taxon>Anthozoa</taxon>
        <taxon>Hexacorallia</taxon>
        <taxon>Scleractinia</taxon>
        <taxon>Fungiina</taxon>
        <taxon>Poritidae</taxon>
        <taxon>Porites</taxon>
    </lineage>
</organism>
<gene>
    <name evidence="1" type="ORF">PEVE_00008174</name>
</gene>
<dbReference type="Proteomes" id="UP001159427">
    <property type="component" value="Unassembled WGS sequence"/>
</dbReference>
<name>A0ABN8QZG1_9CNID</name>
<comment type="caution">
    <text evidence="1">The sequence shown here is derived from an EMBL/GenBank/DDBJ whole genome shotgun (WGS) entry which is preliminary data.</text>
</comment>
<sequence>MKTFGMVLRTTSNWKQQMYQFLRNHRATPHCTTGVAPATALFGRPIRIKLPCPVAVPCESKLKSALMCEHDAHQKLTMKTLAESRRPIKDYDIQVGDTVGKATKDGEVLHTILSSTTKSHKQEPQYADG</sequence>
<protein>
    <submittedName>
        <fullName evidence="1">Uncharacterized protein</fullName>
    </submittedName>
</protein>
<evidence type="ECO:0000313" key="1">
    <source>
        <dbReference type="EMBL" id="CAH3172011.1"/>
    </source>
</evidence>
<accession>A0ABN8QZG1</accession>
<dbReference type="EMBL" id="CALNXI010001556">
    <property type="protein sequence ID" value="CAH3172011.1"/>
    <property type="molecule type" value="Genomic_DNA"/>
</dbReference>
<proteinExistence type="predicted"/>
<evidence type="ECO:0000313" key="2">
    <source>
        <dbReference type="Proteomes" id="UP001159427"/>
    </source>
</evidence>